<accession>A0A403MPD0</accession>
<protein>
    <submittedName>
        <fullName evidence="1">Uncharacterized protein</fullName>
    </submittedName>
</protein>
<sequence length="90" mass="9551">MSTVKHTLDPDAPWKQITSGNERQPVLVQVTSGGMLFCESAILPASNAAAHHLTSGQQSFITVTAPTTLWVKGSRELSDSIVVVTGSDMI</sequence>
<proteinExistence type="predicted"/>
<name>A0A403MPD0_SALET</name>
<comment type="caution">
    <text evidence="1">The sequence shown here is derived from an EMBL/GenBank/DDBJ whole genome shotgun (WGS) entry which is preliminary data.</text>
</comment>
<dbReference type="EMBL" id="RVHM01000077">
    <property type="protein sequence ID" value="MLV00152.1"/>
    <property type="molecule type" value="Genomic_DNA"/>
</dbReference>
<organism evidence="1">
    <name type="scientific">Salmonella enterica I</name>
    <dbReference type="NCBI Taxonomy" id="59201"/>
    <lineage>
        <taxon>Bacteria</taxon>
        <taxon>Pseudomonadati</taxon>
        <taxon>Pseudomonadota</taxon>
        <taxon>Gammaproteobacteria</taxon>
        <taxon>Enterobacterales</taxon>
        <taxon>Enterobacteriaceae</taxon>
        <taxon>Salmonella</taxon>
    </lineage>
</organism>
<dbReference type="Proteomes" id="UP000885374">
    <property type="component" value="Unassembled WGS sequence"/>
</dbReference>
<gene>
    <name evidence="1" type="ORF">DRU74_26335</name>
</gene>
<evidence type="ECO:0000313" key="1">
    <source>
        <dbReference type="EMBL" id="MLV00152.1"/>
    </source>
</evidence>
<reference evidence="1" key="1">
    <citation type="submission" date="2018-07" db="EMBL/GenBank/DDBJ databases">
        <authorList>
            <person name="Ashton P.M."/>
            <person name="Dallman T."/>
            <person name="Nair S."/>
            <person name="De Pinna E."/>
            <person name="Peters T."/>
            <person name="Grant K."/>
        </authorList>
    </citation>
    <scope>NUCLEOTIDE SEQUENCE [LARGE SCALE GENOMIC DNA]</scope>
    <source>
        <strain evidence="1">157339</strain>
    </source>
</reference>
<dbReference type="AlphaFoldDB" id="A0A403MPD0"/>